<dbReference type="Gene3D" id="1.10.287.1490">
    <property type="match status" value="1"/>
</dbReference>
<feature type="region of interest" description="Disordered" evidence="2">
    <location>
        <begin position="606"/>
        <end position="660"/>
    </location>
</feature>
<name>A0AAN6PYR1_9PEZI</name>
<proteinExistence type="predicted"/>
<evidence type="ECO:0000313" key="3">
    <source>
        <dbReference type="EMBL" id="KAK4100434.1"/>
    </source>
</evidence>
<feature type="region of interest" description="Disordered" evidence="2">
    <location>
        <begin position="1"/>
        <end position="21"/>
    </location>
</feature>
<evidence type="ECO:0000256" key="1">
    <source>
        <dbReference type="SAM" id="Coils"/>
    </source>
</evidence>
<keyword evidence="4" id="KW-1185">Reference proteome</keyword>
<reference evidence="3" key="1">
    <citation type="journal article" date="2023" name="Mol. Phylogenet. Evol.">
        <title>Genome-scale phylogeny and comparative genomics of the fungal order Sordariales.</title>
        <authorList>
            <person name="Hensen N."/>
            <person name="Bonometti L."/>
            <person name="Westerberg I."/>
            <person name="Brannstrom I.O."/>
            <person name="Guillou S."/>
            <person name="Cros-Aarteil S."/>
            <person name="Calhoun S."/>
            <person name="Haridas S."/>
            <person name="Kuo A."/>
            <person name="Mondo S."/>
            <person name="Pangilinan J."/>
            <person name="Riley R."/>
            <person name="LaButti K."/>
            <person name="Andreopoulos B."/>
            <person name="Lipzen A."/>
            <person name="Chen C."/>
            <person name="Yan M."/>
            <person name="Daum C."/>
            <person name="Ng V."/>
            <person name="Clum A."/>
            <person name="Steindorff A."/>
            <person name="Ohm R.A."/>
            <person name="Martin F."/>
            <person name="Silar P."/>
            <person name="Natvig D.O."/>
            <person name="Lalanne C."/>
            <person name="Gautier V."/>
            <person name="Ament-Velasquez S.L."/>
            <person name="Kruys A."/>
            <person name="Hutchinson M.I."/>
            <person name="Powell A.J."/>
            <person name="Barry K."/>
            <person name="Miller A.N."/>
            <person name="Grigoriev I.V."/>
            <person name="Debuchy R."/>
            <person name="Gladieux P."/>
            <person name="Hiltunen Thoren M."/>
            <person name="Johannesson H."/>
        </authorList>
    </citation>
    <scope>NUCLEOTIDE SEQUENCE</scope>
    <source>
        <strain evidence="3">CBS 757.83</strain>
    </source>
</reference>
<feature type="coiled-coil region" evidence="1">
    <location>
        <begin position="385"/>
        <end position="432"/>
    </location>
</feature>
<feature type="compositionally biased region" description="Pro residues" evidence="2">
    <location>
        <begin position="333"/>
        <end position="343"/>
    </location>
</feature>
<dbReference type="AlphaFoldDB" id="A0AAN6PYR1"/>
<feature type="region of interest" description="Disordered" evidence="2">
    <location>
        <begin position="189"/>
        <end position="353"/>
    </location>
</feature>
<dbReference type="SUPFAM" id="SSF57997">
    <property type="entry name" value="Tropomyosin"/>
    <property type="match status" value="1"/>
</dbReference>
<protein>
    <submittedName>
        <fullName evidence="3">Uncharacterized protein</fullName>
    </submittedName>
</protein>
<feature type="compositionally biased region" description="Basic and acidic residues" evidence="2">
    <location>
        <begin position="606"/>
        <end position="617"/>
    </location>
</feature>
<feature type="region of interest" description="Disordered" evidence="2">
    <location>
        <begin position="526"/>
        <end position="547"/>
    </location>
</feature>
<feature type="compositionally biased region" description="Polar residues" evidence="2">
    <location>
        <begin position="634"/>
        <end position="650"/>
    </location>
</feature>
<dbReference type="EMBL" id="MU863641">
    <property type="protein sequence ID" value="KAK4100434.1"/>
    <property type="molecule type" value="Genomic_DNA"/>
</dbReference>
<feature type="compositionally biased region" description="Basic and acidic residues" evidence="2">
    <location>
        <begin position="235"/>
        <end position="255"/>
    </location>
</feature>
<evidence type="ECO:0000313" key="4">
    <source>
        <dbReference type="Proteomes" id="UP001305647"/>
    </source>
</evidence>
<accession>A0AAN6PYR1</accession>
<keyword evidence="1" id="KW-0175">Coiled coil</keyword>
<comment type="caution">
    <text evidence="3">The sequence shown here is derived from an EMBL/GenBank/DDBJ whole genome shotgun (WGS) entry which is preliminary data.</text>
</comment>
<feature type="compositionally biased region" description="Polar residues" evidence="2">
    <location>
        <begin position="1"/>
        <end position="19"/>
    </location>
</feature>
<gene>
    <name evidence="3" type="ORF">N658DRAFT_103110</name>
</gene>
<reference evidence="3" key="2">
    <citation type="submission" date="2023-05" db="EMBL/GenBank/DDBJ databases">
        <authorList>
            <consortium name="Lawrence Berkeley National Laboratory"/>
            <person name="Steindorff A."/>
            <person name="Hensen N."/>
            <person name="Bonometti L."/>
            <person name="Westerberg I."/>
            <person name="Brannstrom I.O."/>
            <person name="Guillou S."/>
            <person name="Cros-Aarteil S."/>
            <person name="Calhoun S."/>
            <person name="Haridas S."/>
            <person name="Kuo A."/>
            <person name="Mondo S."/>
            <person name="Pangilinan J."/>
            <person name="Riley R."/>
            <person name="Labutti K."/>
            <person name="Andreopoulos B."/>
            <person name="Lipzen A."/>
            <person name="Chen C."/>
            <person name="Yanf M."/>
            <person name="Daum C."/>
            <person name="Ng V."/>
            <person name="Clum A."/>
            <person name="Ohm R."/>
            <person name="Martin F."/>
            <person name="Silar P."/>
            <person name="Natvig D."/>
            <person name="Lalanne C."/>
            <person name="Gautier V."/>
            <person name="Ament-Velasquez S.L."/>
            <person name="Kruys A."/>
            <person name="Hutchinson M.I."/>
            <person name="Powell A.J."/>
            <person name="Barry K."/>
            <person name="Miller A.N."/>
            <person name="Grigoriev I.V."/>
            <person name="Debuchy R."/>
            <person name="Gladieux P."/>
            <person name="Thoren M.H."/>
            <person name="Johannesson H."/>
        </authorList>
    </citation>
    <scope>NUCLEOTIDE SEQUENCE</scope>
    <source>
        <strain evidence="3">CBS 757.83</strain>
    </source>
</reference>
<evidence type="ECO:0000256" key="2">
    <source>
        <dbReference type="SAM" id="MobiDB-lite"/>
    </source>
</evidence>
<dbReference type="Proteomes" id="UP001305647">
    <property type="component" value="Unassembled WGS sequence"/>
</dbReference>
<feature type="compositionally biased region" description="Basic and acidic residues" evidence="2">
    <location>
        <begin position="279"/>
        <end position="295"/>
    </location>
</feature>
<organism evidence="3 4">
    <name type="scientific">Parathielavia hyrcaniae</name>
    <dbReference type="NCBI Taxonomy" id="113614"/>
    <lineage>
        <taxon>Eukaryota</taxon>
        <taxon>Fungi</taxon>
        <taxon>Dikarya</taxon>
        <taxon>Ascomycota</taxon>
        <taxon>Pezizomycotina</taxon>
        <taxon>Sordariomycetes</taxon>
        <taxon>Sordariomycetidae</taxon>
        <taxon>Sordariales</taxon>
        <taxon>Chaetomiaceae</taxon>
        <taxon>Parathielavia</taxon>
    </lineage>
</organism>
<sequence>MKTRSQEAMANHQTQNAASPSHPISLWPYYPAWELDGFDFRPPQPAKIDGIIKACFQRRKPELTTGIPQKKRSQTHRSRLVADGVAVLFRAMLYCQDYHGDQVFWQRVRDCMPSFDQGPRTMETLANFLIQARTLYLQSTEGCPIETARLVDEWINLPWSGRTIQPLGTAPWDVRSQEWNAMVKRGELTNLGYAPPSSTPQKVLRRDAPAPNLQRSQQLAAKPLTPREYPTGPVVKREDTEERPSDRSRLHRDIFIPHQFSSERKRQRTKSPAGASRSHPPDRRRARLREPRETPQDDVQFSESLPASAGDGITDEAAAVTHTEHERYQSPEPGVPESPPPSQPSSLRKKSNKKLQFRIHEEKLAQQLNLIYSQASKLSTQEELATQHAAEIKGLDSRLKSLEEAHSVQPEARTKDKELEELQQSVSGLTSQINNRDSYIRTEIKKNLVEVTTPLEREQGRLDKRIDSLRDDMAIQKARIKNWKRAVNKHSKQGGDQGADLRGVETSLKRHRGRISKLTSRLDGLEEKLTGNAASSISEDSDENEEGPALLEDQFSTLGVRIDKLEENQQAVIEQMLQRLDALETGQSTLKETTEASRAALEERAKRQEERLTKQESETNWTTKELTNLRARYWNSTQSAASTHSGNSYYSRPRLYSGRR</sequence>